<reference evidence="1 2" key="1">
    <citation type="journal article" date="2014" name="Int. J. Syst. Evol. Microbiol.">
        <title>Arthrobacter pityocampae sp. nov., isolated from Thaumetopoea pityocampa (Lep., Thaumetopoeidae).</title>
        <authorList>
            <person name="Ince I.A."/>
            <person name="Demirbag Z."/>
            <person name="Kati H."/>
        </authorList>
    </citation>
    <scope>NUCLEOTIDE SEQUENCE [LARGE SCALE GENOMIC DNA]</scope>
    <source>
        <strain evidence="1 2">Tp2</strain>
    </source>
</reference>
<dbReference type="AlphaFoldDB" id="A0A2S5IYX2"/>
<dbReference type="EMBL" id="PRKW01000003">
    <property type="protein sequence ID" value="PPB49737.1"/>
    <property type="molecule type" value="Genomic_DNA"/>
</dbReference>
<keyword evidence="2" id="KW-1185">Reference proteome</keyword>
<organism evidence="1 2">
    <name type="scientific">Arthrobacter pityocampae</name>
    <dbReference type="NCBI Taxonomy" id="547334"/>
    <lineage>
        <taxon>Bacteria</taxon>
        <taxon>Bacillati</taxon>
        <taxon>Actinomycetota</taxon>
        <taxon>Actinomycetes</taxon>
        <taxon>Micrococcales</taxon>
        <taxon>Micrococcaceae</taxon>
        <taxon>Arthrobacter</taxon>
    </lineage>
</organism>
<evidence type="ECO:0000313" key="2">
    <source>
        <dbReference type="Proteomes" id="UP000239297"/>
    </source>
</evidence>
<sequence>MFVPVSVRTAEPMRTSLAAGAVGGGVVPPKLMVTFAAALRPGGPPHVRTHSSSRTCASTEYPAVFGRV</sequence>
<comment type="caution">
    <text evidence="1">The sequence shown here is derived from an EMBL/GenBank/DDBJ whole genome shotgun (WGS) entry which is preliminary data.</text>
</comment>
<protein>
    <submittedName>
        <fullName evidence="1">Uncharacterized protein</fullName>
    </submittedName>
</protein>
<dbReference type="Proteomes" id="UP000239297">
    <property type="component" value="Unassembled WGS sequence"/>
</dbReference>
<proteinExistence type="predicted"/>
<gene>
    <name evidence="1" type="ORF">C4K88_08705</name>
</gene>
<name>A0A2S5IYX2_9MICC</name>
<accession>A0A2S5IYX2</accession>
<evidence type="ECO:0000313" key="1">
    <source>
        <dbReference type="EMBL" id="PPB49737.1"/>
    </source>
</evidence>